<dbReference type="Proteomes" id="UP000184301">
    <property type="component" value="Unassembled WGS sequence"/>
</dbReference>
<comment type="subcellular location">
    <subcellularLocation>
        <location evidence="1 6">Cell membrane</location>
        <topology evidence="1 6">Multi-pass membrane protein</topology>
    </subcellularLocation>
</comment>
<dbReference type="AlphaFoldDB" id="A0A1M6MXJ1"/>
<dbReference type="InterPro" id="IPR003838">
    <property type="entry name" value="ABC3_permease_C"/>
</dbReference>
<feature type="transmembrane region" description="Helical" evidence="6">
    <location>
        <begin position="201"/>
        <end position="218"/>
    </location>
</feature>
<dbReference type="STRING" id="1121950.SAMN02745243_01641"/>
<evidence type="ECO:0000256" key="1">
    <source>
        <dbReference type="ARBA" id="ARBA00004651"/>
    </source>
</evidence>
<feature type="transmembrane region" description="Helical" evidence="6">
    <location>
        <begin position="103"/>
        <end position="129"/>
    </location>
</feature>
<organism evidence="8 9">
    <name type="scientific">Hespellia stercorisuis DSM 15480</name>
    <dbReference type="NCBI Taxonomy" id="1121950"/>
    <lineage>
        <taxon>Bacteria</taxon>
        <taxon>Bacillati</taxon>
        <taxon>Bacillota</taxon>
        <taxon>Clostridia</taxon>
        <taxon>Lachnospirales</taxon>
        <taxon>Lachnospiraceae</taxon>
        <taxon>Hespellia</taxon>
    </lineage>
</organism>
<evidence type="ECO:0000256" key="5">
    <source>
        <dbReference type="ARBA" id="ARBA00023136"/>
    </source>
</evidence>
<keyword evidence="2 6" id="KW-1003">Cell membrane</keyword>
<name>A0A1M6MXJ1_9FIRM</name>
<feature type="domain" description="ABC3 transporter permease C-terminal" evidence="7">
    <location>
        <begin position="65"/>
        <end position="177"/>
    </location>
</feature>
<feature type="transmembrane region" description="Helical" evidence="6">
    <location>
        <begin position="21"/>
        <end position="38"/>
    </location>
</feature>
<dbReference type="GO" id="GO:0005886">
    <property type="term" value="C:plasma membrane"/>
    <property type="evidence" value="ECO:0007669"/>
    <property type="project" value="UniProtKB-SubCell"/>
</dbReference>
<dbReference type="PANTHER" id="PTHR46795:SF3">
    <property type="entry name" value="ABC TRANSPORTER PERMEASE"/>
    <property type="match status" value="1"/>
</dbReference>
<keyword evidence="3 6" id="KW-0812">Transmembrane</keyword>
<dbReference type="OrthoDB" id="9781780at2"/>
<feature type="transmembrane region" description="Helical" evidence="6">
    <location>
        <begin position="149"/>
        <end position="172"/>
    </location>
</feature>
<feature type="transmembrane region" description="Helical" evidence="6">
    <location>
        <begin position="58"/>
        <end position="82"/>
    </location>
</feature>
<keyword evidence="4 6" id="KW-1133">Transmembrane helix</keyword>
<dbReference type="Pfam" id="PF02687">
    <property type="entry name" value="FtsX"/>
    <property type="match status" value="1"/>
</dbReference>
<evidence type="ECO:0000256" key="3">
    <source>
        <dbReference type="ARBA" id="ARBA00022692"/>
    </source>
</evidence>
<protein>
    <submittedName>
        <fullName evidence="8">Putative ABC transport system permease protein</fullName>
    </submittedName>
</protein>
<evidence type="ECO:0000259" key="7">
    <source>
        <dbReference type="Pfam" id="PF02687"/>
    </source>
</evidence>
<proteinExistence type="inferred from homology"/>
<evidence type="ECO:0000256" key="6">
    <source>
        <dbReference type="PIRNR" id="PIRNR018968"/>
    </source>
</evidence>
<evidence type="ECO:0000256" key="4">
    <source>
        <dbReference type="ARBA" id="ARBA00022989"/>
    </source>
</evidence>
<sequence>MSKFFYARLAADNIKKNGKIYFPYLLTCIFTTALFYIMKSLSLNEGIKDVIGDETVRYIMGMGCWVVAIFSGIFLFYTNSFLMKQRKKEFGLFNILGMEKKHLAKVILLETIYLYLISMAAGLVFGVALDKLMYLLIMKVLGYDIALGFYISGQAIRTSILLFGVIFLLILLNSIRQIQLSKPIELLQSRQAGEREPKSKWLMTILGLGCLAAGYYISVTTENPLAALPLFFVAVILVIIGTYLLFTAGSITLLKLLRKNKKYYYQTKHFTSVSGMIYRMKQNAVGLANICVLSTMVLVMVSSTTSLMVGLKDVITTRYPYDISLYAEGELPDKCKNIDKEMKKAAAEHNVDVTDEITYTYLTFSGVENGNEIITDRENNSNSAVKLNNLRNLFFIPLSDYNRVMGSHERLGDGEILIYSNRDAFAQQTLEVFGEEYKIKKRLDDFVGNGLMASNVVSSHFIVVNDIGELEKLQIEQKAAYGESASEIRSLCGFNVSGDQKDQIAVYKKMTSEFDFAASAECRAESERMLTGVYGGLFFIGIFLGMLFVAATILIIYYKQISEGYDDKERFEIMQKVGMSQSEIRKTIHSQILTVFFLPLLTAGIHVAFAFPLIARLLAILSLINVPLFVGCTLACFLAFAVMYGIIYFLTARVYYRIVSWDGAAD</sequence>
<evidence type="ECO:0000256" key="2">
    <source>
        <dbReference type="ARBA" id="ARBA00022475"/>
    </source>
</evidence>
<dbReference type="PIRSF" id="PIRSF018968">
    <property type="entry name" value="ABC_permease_BceB"/>
    <property type="match status" value="1"/>
</dbReference>
<keyword evidence="6" id="KW-0813">Transport</keyword>
<dbReference type="InterPro" id="IPR052536">
    <property type="entry name" value="ABC-4_Integral_Memb_Prot"/>
</dbReference>
<dbReference type="PANTHER" id="PTHR46795">
    <property type="entry name" value="ABC TRANSPORTER PERMEASE-RELATED-RELATED"/>
    <property type="match status" value="1"/>
</dbReference>
<dbReference type="EMBL" id="FQZY01000020">
    <property type="protein sequence ID" value="SHJ88132.1"/>
    <property type="molecule type" value="Genomic_DNA"/>
</dbReference>
<gene>
    <name evidence="8" type="ORF">SAMN02745243_01641</name>
</gene>
<feature type="transmembrane region" description="Helical" evidence="6">
    <location>
        <begin position="533"/>
        <end position="558"/>
    </location>
</feature>
<reference evidence="8 9" key="1">
    <citation type="submission" date="2016-11" db="EMBL/GenBank/DDBJ databases">
        <authorList>
            <person name="Jaros S."/>
            <person name="Januszkiewicz K."/>
            <person name="Wedrychowicz H."/>
        </authorList>
    </citation>
    <scope>NUCLEOTIDE SEQUENCE [LARGE SCALE GENOMIC DNA]</scope>
    <source>
        <strain evidence="8 9">DSM 15480</strain>
    </source>
</reference>
<evidence type="ECO:0000313" key="9">
    <source>
        <dbReference type="Proteomes" id="UP000184301"/>
    </source>
</evidence>
<feature type="transmembrane region" description="Helical" evidence="6">
    <location>
        <begin position="592"/>
        <end position="614"/>
    </location>
</feature>
<feature type="transmembrane region" description="Helical" evidence="6">
    <location>
        <begin position="286"/>
        <end position="311"/>
    </location>
</feature>
<evidence type="ECO:0000313" key="8">
    <source>
        <dbReference type="EMBL" id="SHJ88132.1"/>
    </source>
</evidence>
<keyword evidence="9" id="KW-1185">Reference proteome</keyword>
<dbReference type="RefSeq" id="WP_073108247.1">
    <property type="nucleotide sequence ID" value="NZ_FQZY01000020.1"/>
</dbReference>
<keyword evidence="5 6" id="KW-0472">Membrane</keyword>
<comment type="similarity">
    <text evidence="6">Belongs to the ABC-4 integral membrane protein family.</text>
</comment>
<dbReference type="GO" id="GO:0055085">
    <property type="term" value="P:transmembrane transport"/>
    <property type="evidence" value="ECO:0007669"/>
    <property type="project" value="UniProtKB-UniRule"/>
</dbReference>
<dbReference type="InterPro" id="IPR027022">
    <property type="entry name" value="ABC_permease_BceB-typ"/>
</dbReference>
<accession>A0A1M6MXJ1</accession>
<feature type="transmembrane region" description="Helical" evidence="6">
    <location>
        <begin position="230"/>
        <end position="254"/>
    </location>
</feature>
<feature type="transmembrane region" description="Helical" evidence="6">
    <location>
        <begin position="626"/>
        <end position="650"/>
    </location>
</feature>